<name>A0ABY8BIU7_9BURK</name>
<dbReference type="Proteomes" id="UP001216510">
    <property type="component" value="Chromosome"/>
</dbReference>
<feature type="transmembrane region" description="Helical" evidence="1">
    <location>
        <begin position="51"/>
        <end position="68"/>
    </location>
</feature>
<keyword evidence="1" id="KW-0472">Membrane</keyword>
<accession>A0ABY8BIU7</accession>
<evidence type="ECO:0000259" key="2">
    <source>
        <dbReference type="Pfam" id="PF16401"/>
    </source>
</evidence>
<feature type="transmembrane region" description="Helical" evidence="1">
    <location>
        <begin position="80"/>
        <end position="101"/>
    </location>
</feature>
<dbReference type="Pfam" id="PF16401">
    <property type="entry name" value="DUF5009"/>
    <property type="match status" value="1"/>
</dbReference>
<gene>
    <name evidence="3" type="ORF">PX653_14080</name>
</gene>
<feature type="domain" description="DUF5009" evidence="2">
    <location>
        <begin position="7"/>
        <end position="216"/>
    </location>
</feature>
<evidence type="ECO:0000313" key="4">
    <source>
        <dbReference type="Proteomes" id="UP001216510"/>
    </source>
</evidence>
<feature type="transmembrane region" description="Helical" evidence="1">
    <location>
        <begin position="142"/>
        <end position="162"/>
    </location>
</feature>
<feature type="transmembrane region" description="Helical" evidence="1">
    <location>
        <begin position="326"/>
        <end position="344"/>
    </location>
</feature>
<evidence type="ECO:0000256" key="1">
    <source>
        <dbReference type="SAM" id="Phobius"/>
    </source>
</evidence>
<protein>
    <submittedName>
        <fullName evidence="3">DUF5009 domain-containing protein</fullName>
    </submittedName>
</protein>
<keyword evidence="1" id="KW-0812">Transmembrane</keyword>
<sequence length="399" mass="43454">MSSTRLVSLDAFRGCVIAAMIWVNYIAGMPGIPYWLEHAGPRADGIALPDIVFPAFLFIVGIAIPLALQRSLGQVTPALLGRLLWRAASLMVAGVVLANAYRYDADAAPLPRAVYFLLFYVAMMLLWRQRDGGKRDAGQRDWTFWLGAALMAVLLLAFRGTLNEEFDSVYLQHTWWGILGMIGWSYLVCSLVYLATRGDGTALMAALAGLLALYLGGTAGALDWLPAPLRSFVNVPQLLGSTSANVLAGTVVGRLFVRGANAGHRERIRFMGWFAAGLFLCGLLLRPYHGINKIHATAAYTLVCAGIVLALFLLCYVLVDVWQWRRWTVVVLPAGTNALFAYVAPDLWEQLAAVLHVPRVWWPYLASGGVVGLLNAAAMTVAMLGLTALASRTGLRLKF</sequence>
<feature type="transmembrane region" description="Helical" evidence="1">
    <location>
        <begin position="174"/>
        <end position="195"/>
    </location>
</feature>
<feature type="transmembrane region" description="Helical" evidence="1">
    <location>
        <begin position="202"/>
        <end position="225"/>
    </location>
</feature>
<dbReference type="EMBL" id="CP119083">
    <property type="protein sequence ID" value="WEF35825.1"/>
    <property type="molecule type" value="Genomic_DNA"/>
</dbReference>
<dbReference type="PANTHER" id="PTHR31061">
    <property type="entry name" value="LD22376P"/>
    <property type="match status" value="1"/>
</dbReference>
<feature type="transmembrane region" description="Helical" evidence="1">
    <location>
        <begin position="12"/>
        <end position="36"/>
    </location>
</feature>
<keyword evidence="4" id="KW-1185">Reference proteome</keyword>
<dbReference type="RefSeq" id="WP_277418471.1">
    <property type="nucleotide sequence ID" value="NZ_CP119083.1"/>
</dbReference>
<reference evidence="3 4" key="1">
    <citation type="submission" date="2023-02" db="EMBL/GenBank/DDBJ databases">
        <title>Gemone sequence of Telluria chitinolytica ACM 3522T.</title>
        <authorList>
            <person name="Frediansyah A."/>
            <person name="Miess H."/>
            <person name="Gross H."/>
        </authorList>
    </citation>
    <scope>NUCLEOTIDE SEQUENCE [LARGE SCALE GENOMIC DNA]</scope>
    <source>
        <strain evidence="3 4">ACM 3522</strain>
    </source>
</reference>
<dbReference type="PANTHER" id="PTHR31061:SF24">
    <property type="entry name" value="LD22376P"/>
    <property type="match status" value="1"/>
</dbReference>
<feature type="transmembrane region" description="Helical" evidence="1">
    <location>
        <begin position="237"/>
        <end position="256"/>
    </location>
</feature>
<feature type="transmembrane region" description="Helical" evidence="1">
    <location>
        <begin position="268"/>
        <end position="285"/>
    </location>
</feature>
<organism evidence="3 4">
    <name type="scientific">Pseudoduganella chitinolytica</name>
    <dbReference type="NCBI Taxonomy" id="34070"/>
    <lineage>
        <taxon>Bacteria</taxon>
        <taxon>Pseudomonadati</taxon>
        <taxon>Pseudomonadota</taxon>
        <taxon>Betaproteobacteria</taxon>
        <taxon>Burkholderiales</taxon>
        <taxon>Oxalobacteraceae</taxon>
        <taxon>Telluria group</taxon>
        <taxon>Pseudoduganella</taxon>
    </lineage>
</organism>
<feature type="transmembrane region" description="Helical" evidence="1">
    <location>
        <begin position="364"/>
        <end position="390"/>
    </location>
</feature>
<keyword evidence="1" id="KW-1133">Transmembrane helix</keyword>
<feature type="transmembrane region" description="Helical" evidence="1">
    <location>
        <begin position="113"/>
        <end position="130"/>
    </location>
</feature>
<dbReference type="InterPro" id="IPR032176">
    <property type="entry name" value="DUF5009"/>
</dbReference>
<evidence type="ECO:0000313" key="3">
    <source>
        <dbReference type="EMBL" id="WEF35825.1"/>
    </source>
</evidence>
<feature type="transmembrane region" description="Helical" evidence="1">
    <location>
        <begin position="297"/>
        <end position="319"/>
    </location>
</feature>
<proteinExistence type="predicted"/>